<keyword evidence="1" id="KW-0732">Signal</keyword>
<dbReference type="EMBL" id="JAENIK010000008">
    <property type="protein sequence ID" value="MBK1815261.1"/>
    <property type="molecule type" value="Genomic_DNA"/>
</dbReference>
<dbReference type="RefSeq" id="WP_200350229.1">
    <property type="nucleotide sequence ID" value="NZ_BAABHZ010000012.1"/>
</dbReference>
<comment type="caution">
    <text evidence="2">The sequence shown here is derived from an EMBL/GenBank/DDBJ whole genome shotgun (WGS) entry which is preliminary data.</text>
</comment>
<gene>
    <name evidence="2" type="ORF">JIN84_06530</name>
</gene>
<feature type="chain" id="PRO_5036690207" evidence="1">
    <location>
        <begin position="20"/>
        <end position="270"/>
    </location>
</feature>
<dbReference type="Proteomes" id="UP000600139">
    <property type="component" value="Unassembled WGS sequence"/>
</dbReference>
<evidence type="ECO:0000256" key="1">
    <source>
        <dbReference type="SAM" id="SignalP"/>
    </source>
</evidence>
<evidence type="ECO:0000313" key="2">
    <source>
        <dbReference type="EMBL" id="MBK1815261.1"/>
    </source>
</evidence>
<accession>A0A934R1K7</accession>
<keyword evidence="3" id="KW-1185">Reference proteome</keyword>
<feature type="signal peptide" evidence="1">
    <location>
        <begin position="1"/>
        <end position="19"/>
    </location>
</feature>
<evidence type="ECO:0000313" key="3">
    <source>
        <dbReference type="Proteomes" id="UP000600139"/>
    </source>
</evidence>
<proteinExistence type="predicted"/>
<sequence>MKKLFLALMTALSLANIHAATLKLDGKLTSNITEPVCTFKLKGNIRNVGSSSGTLKMILMATPNPFPSPGVIVGEYTLGTLPNGYQITDFTVKTNAKLPTATGNYHLTITIAEYTGAGWKNIFAEKAGTQNMVNGDIAGQKKWPIPSTKAVPPIGKLPNGMRILLDSKATGDMNLIPTAFQEKSVSTVKSKNKLETVLNGRKKAGKFTIAAKDGTFNKQRVTYSQIVIDYGSGSKSTLSLYFQGTYNGTYKNVEKTSVGSITTWGTFKLQ</sequence>
<protein>
    <submittedName>
        <fullName evidence="2">Uncharacterized protein</fullName>
    </submittedName>
</protein>
<reference evidence="2" key="1">
    <citation type="submission" date="2021-01" db="EMBL/GenBank/DDBJ databases">
        <title>Modified the classification status of verrucomicrobia.</title>
        <authorList>
            <person name="Feng X."/>
        </authorList>
    </citation>
    <scope>NUCLEOTIDE SEQUENCE</scope>
    <source>
        <strain evidence="2">JCM 18052</strain>
    </source>
</reference>
<name>A0A934R1K7_9BACT</name>
<organism evidence="2 3">
    <name type="scientific">Luteolibacter yonseiensis</name>
    <dbReference type="NCBI Taxonomy" id="1144680"/>
    <lineage>
        <taxon>Bacteria</taxon>
        <taxon>Pseudomonadati</taxon>
        <taxon>Verrucomicrobiota</taxon>
        <taxon>Verrucomicrobiia</taxon>
        <taxon>Verrucomicrobiales</taxon>
        <taxon>Verrucomicrobiaceae</taxon>
        <taxon>Luteolibacter</taxon>
    </lineage>
</organism>
<dbReference type="AlphaFoldDB" id="A0A934R1K7"/>